<feature type="compositionally biased region" description="Polar residues" evidence="9">
    <location>
        <begin position="377"/>
        <end position="387"/>
    </location>
</feature>
<dbReference type="PROSITE" id="PS00237">
    <property type="entry name" value="G_PROTEIN_RECEP_F1_1"/>
    <property type="match status" value="1"/>
</dbReference>
<comment type="similarity">
    <text evidence="8">Belongs to the G-protein coupled receptor 1 family.</text>
</comment>
<keyword evidence="6 8" id="KW-0675">Receptor</keyword>
<dbReference type="KEGG" id="cvn:111131195"/>
<organism evidence="12 13">
    <name type="scientific">Crassostrea virginica</name>
    <name type="common">Eastern oyster</name>
    <dbReference type="NCBI Taxonomy" id="6565"/>
    <lineage>
        <taxon>Eukaryota</taxon>
        <taxon>Metazoa</taxon>
        <taxon>Spiralia</taxon>
        <taxon>Lophotrochozoa</taxon>
        <taxon>Mollusca</taxon>
        <taxon>Bivalvia</taxon>
        <taxon>Autobranchia</taxon>
        <taxon>Pteriomorphia</taxon>
        <taxon>Ostreida</taxon>
        <taxon>Ostreoidea</taxon>
        <taxon>Ostreidae</taxon>
        <taxon>Crassostrea</taxon>
    </lineage>
</organism>
<dbReference type="InterPro" id="IPR017452">
    <property type="entry name" value="GPCR_Rhodpsn_7TM"/>
</dbReference>
<dbReference type="PANTHER" id="PTHR24243">
    <property type="entry name" value="G-PROTEIN COUPLED RECEPTOR"/>
    <property type="match status" value="1"/>
</dbReference>
<evidence type="ECO:0000256" key="8">
    <source>
        <dbReference type="RuleBase" id="RU000688"/>
    </source>
</evidence>
<keyword evidence="3 10" id="KW-1133">Transmembrane helix</keyword>
<keyword evidence="2 8" id="KW-0812">Transmembrane</keyword>
<evidence type="ECO:0000259" key="11">
    <source>
        <dbReference type="PROSITE" id="PS50262"/>
    </source>
</evidence>
<dbReference type="Gene3D" id="1.20.1070.10">
    <property type="entry name" value="Rhodopsin 7-helix transmembrane proteins"/>
    <property type="match status" value="1"/>
</dbReference>
<dbReference type="Proteomes" id="UP000694844">
    <property type="component" value="Chromosome 4"/>
</dbReference>
<dbReference type="PANTHER" id="PTHR24243:SF230">
    <property type="entry name" value="G-PROTEIN COUPLED RECEPTORS FAMILY 1 PROFILE DOMAIN-CONTAINING PROTEIN"/>
    <property type="match status" value="1"/>
</dbReference>
<evidence type="ECO:0000256" key="2">
    <source>
        <dbReference type="ARBA" id="ARBA00022692"/>
    </source>
</evidence>
<feature type="transmembrane region" description="Helical" evidence="10">
    <location>
        <begin position="135"/>
        <end position="153"/>
    </location>
</feature>
<gene>
    <name evidence="13" type="primary">LOC111131195</name>
</gene>
<dbReference type="OrthoDB" id="10029014at2759"/>
<dbReference type="PROSITE" id="PS50262">
    <property type="entry name" value="G_PROTEIN_RECEP_F1_2"/>
    <property type="match status" value="1"/>
</dbReference>
<dbReference type="GO" id="GO:0005886">
    <property type="term" value="C:plasma membrane"/>
    <property type="evidence" value="ECO:0007669"/>
    <property type="project" value="TreeGrafter"/>
</dbReference>
<evidence type="ECO:0000256" key="5">
    <source>
        <dbReference type="ARBA" id="ARBA00023136"/>
    </source>
</evidence>
<evidence type="ECO:0000256" key="9">
    <source>
        <dbReference type="SAM" id="MobiDB-lite"/>
    </source>
</evidence>
<accession>A0A8B8E1C5</accession>
<evidence type="ECO:0000256" key="10">
    <source>
        <dbReference type="SAM" id="Phobius"/>
    </source>
</evidence>
<evidence type="ECO:0000256" key="4">
    <source>
        <dbReference type="ARBA" id="ARBA00023040"/>
    </source>
</evidence>
<feature type="transmembrane region" description="Helical" evidence="10">
    <location>
        <begin position="47"/>
        <end position="71"/>
    </location>
</feature>
<feature type="transmembrane region" description="Helical" evidence="10">
    <location>
        <begin position="83"/>
        <end position="101"/>
    </location>
</feature>
<feature type="region of interest" description="Disordered" evidence="9">
    <location>
        <begin position="357"/>
        <end position="387"/>
    </location>
</feature>
<evidence type="ECO:0000256" key="3">
    <source>
        <dbReference type="ARBA" id="ARBA00022989"/>
    </source>
</evidence>
<keyword evidence="7 8" id="KW-0807">Transducer</keyword>
<evidence type="ECO:0000256" key="1">
    <source>
        <dbReference type="ARBA" id="ARBA00004141"/>
    </source>
</evidence>
<feature type="domain" description="G-protein coupled receptors family 1 profile" evidence="11">
    <location>
        <begin position="63"/>
        <end position="330"/>
    </location>
</feature>
<feature type="compositionally biased region" description="Polar residues" evidence="9">
    <location>
        <begin position="357"/>
        <end position="369"/>
    </location>
</feature>
<keyword evidence="4 8" id="KW-0297">G-protein coupled receptor</keyword>
<keyword evidence="12" id="KW-1185">Reference proteome</keyword>
<evidence type="ECO:0000313" key="13">
    <source>
        <dbReference type="RefSeq" id="XP_022334322.1"/>
    </source>
</evidence>
<dbReference type="SUPFAM" id="SSF81321">
    <property type="entry name" value="Family A G protein-coupled receptor-like"/>
    <property type="match status" value="1"/>
</dbReference>
<evidence type="ECO:0000313" key="12">
    <source>
        <dbReference type="Proteomes" id="UP000694844"/>
    </source>
</evidence>
<feature type="transmembrane region" description="Helical" evidence="10">
    <location>
        <begin position="165"/>
        <end position="187"/>
    </location>
</feature>
<evidence type="ECO:0000256" key="7">
    <source>
        <dbReference type="ARBA" id="ARBA00023224"/>
    </source>
</evidence>
<feature type="transmembrane region" description="Helical" evidence="10">
    <location>
        <begin position="268"/>
        <end position="288"/>
    </location>
</feature>
<dbReference type="RefSeq" id="XP_022334322.1">
    <property type="nucleotide sequence ID" value="XM_022478614.1"/>
</dbReference>
<keyword evidence="5 10" id="KW-0472">Membrane</keyword>
<comment type="subcellular location">
    <subcellularLocation>
        <location evidence="1">Membrane</location>
        <topology evidence="1">Multi-pass membrane protein</topology>
    </subcellularLocation>
</comment>
<sequence>MTSALPQSPNTTEPPSLLGNCSDLACANSTSGDTAPTLQTAIDIISYINYFLLPVLLVLGLTGNTLTVIIMQTKRYTHLTSRLFLIALALSDSFLLLTQPFNKDFVLTLLGTDLRALSNVGCKAFFVIFKTAKMSSSWFLVFICWERFVAVWFPLKAKMICTKRVALVLILAVYVIILTYTSVWSYASQITQDGICHPDVYDKKNPAEVSRFGTFLLGGLSIYSMIPMCFLVTMTPMIAFKLTRQSQKRKSMIGKSAKKSTAQDTNRTTIMLVGVMVAYILLISPVTALHMSAFFLRVNAFGSNALGFLVFKEVSQILEQINYAINFFLYVLTSNMFRQGLNEIFQCSAWQRLSRATGSKSSGSDFQASTRRKYLESSETAASTVSK</sequence>
<dbReference type="InterPro" id="IPR000276">
    <property type="entry name" value="GPCR_Rhodpsn"/>
</dbReference>
<proteinExistence type="inferred from homology"/>
<dbReference type="Pfam" id="PF00001">
    <property type="entry name" value="7tm_1"/>
    <property type="match status" value="1"/>
</dbReference>
<dbReference type="GO" id="GO:0004930">
    <property type="term" value="F:G protein-coupled receptor activity"/>
    <property type="evidence" value="ECO:0007669"/>
    <property type="project" value="UniProtKB-KW"/>
</dbReference>
<dbReference type="GeneID" id="111131195"/>
<feature type="transmembrane region" description="Helical" evidence="10">
    <location>
        <begin position="215"/>
        <end position="240"/>
    </location>
</feature>
<name>A0A8B8E1C5_CRAVI</name>
<dbReference type="PRINTS" id="PR00237">
    <property type="entry name" value="GPCRRHODOPSN"/>
</dbReference>
<evidence type="ECO:0000256" key="6">
    <source>
        <dbReference type="ARBA" id="ARBA00023170"/>
    </source>
</evidence>
<dbReference type="AlphaFoldDB" id="A0A8B8E1C5"/>
<protein>
    <submittedName>
        <fullName evidence="13">Neuropeptide SIFamide receptor-like</fullName>
    </submittedName>
</protein>
<reference evidence="13" key="1">
    <citation type="submission" date="2025-08" db="UniProtKB">
        <authorList>
            <consortium name="RefSeq"/>
        </authorList>
    </citation>
    <scope>IDENTIFICATION</scope>
    <source>
        <tissue evidence="13">Whole sample</tissue>
    </source>
</reference>